<gene>
    <name evidence="4" type="ORF">C1O36_00425</name>
    <name evidence="5" type="ORF">NCTC12218_02023</name>
</gene>
<proteinExistence type="predicted"/>
<reference evidence="3 6" key="3">
    <citation type="submission" date="2020-11" db="EMBL/GenBank/DDBJ databases">
        <authorList>
            <consortium name="Pathogen Informatics"/>
        </authorList>
    </citation>
    <scope>NUCLEOTIDE SEQUENCE [LARGE SCALE GENOMIC DNA]</scope>
    <source>
        <strain evidence="3 6">NCTC12218</strain>
    </source>
</reference>
<feature type="transmembrane region" description="Helical" evidence="1">
    <location>
        <begin position="126"/>
        <end position="148"/>
    </location>
</feature>
<dbReference type="Proteomes" id="UP000572988">
    <property type="component" value="Unassembled WGS sequence"/>
</dbReference>
<dbReference type="GO" id="GO:0006508">
    <property type="term" value="P:proteolysis"/>
    <property type="evidence" value="ECO:0007669"/>
    <property type="project" value="UniProtKB-KW"/>
</dbReference>
<dbReference type="GeneID" id="93790618"/>
<feature type="domain" description="CAAX prenyl protease 2/Lysostaphin resistance protein A-like" evidence="2">
    <location>
        <begin position="129"/>
        <end position="221"/>
    </location>
</feature>
<evidence type="ECO:0000313" key="4">
    <source>
        <dbReference type="EMBL" id="NHA33007.1"/>
    </source>
</evidence>
<dbReference type="GO" id="GO:0080120">
    <property type="term" value="P:CAAX-box protein maturation"/>
    <property type="evidence" value="ECO:0007669"/>
    <property type="project" value="UniProtKB-ARBA"/>
</dbReference>
<dbReference type="PANTHER" id="PTHR36435">
    <property type="entry name" value="SLR1288 PROTEIN"/>
    <property type="match status" value="1"/>
</dbReference>
<feature type="transmembrane region" description="Helical" evidence="1">
    <location>
        <begin position="57"/>
        <end position="75"/>
    </location>
</feature>
<evidence type="ECO:0000256" key="1">
    <source>
        <dbReference type="SAM" id="Phobius"/>
    </source>
</evidence>
<dbReference type="Proteomes" id="UP000264146">
    <property type="component" value="Chromosome"/>
</dbReference>
<keyword evidence="1" id="KW-0812">Transmembrane</keyword>
<dbReference type="GO" id="GO:0008237">
    <property type="term" value="F:metallopeptidase activity"/>
    <property type="evidence" value="ECO:0007669"/>
    <property type="project" value="UniProtKB-KW"/>
</dbReference>
<evidence type="ECO:0000259" key="2">
    <source>
        <dbReference type="Pfam" id="PF02517"/>
    </source>
</evidence>
<accession>A0A7Z7QQU8</accession>
<feature type="transmembrane region" description="Helical" evidence="1">
    <location>
        <begin position="160"/>
        <end position="178"/>
    </location>
</feature>
<keyword evidence="4" id="KW-0482">Metalloprotease</keyword>
<reference evidence="5" key="2">
    <citation type="submission" date="2018-06" db="EMBL/GenBank/DDBJ databases">
        <authorList>
            <consortium name="Pathogen Informatics"/>
            <person name="Doyle S."/>
        </authorList>
    </citation>
    <scope>NUCLEOTIDE SEQUENCE [LARGE SCALE GENOMIC DNA]</scope>
    <source>
        <strain evidence="5">NCTC12218</strain>
    </source>
</reference>
<dbReference type="Pfam" id="PF02517">
    <property type="entry name" value="Rce1-like"/>
    <property type="match status" value="1"/>
</dbReference>
<dbReference type="AlphaFoldDB" id="A0A7Z7QQU8"/>
<name>A0A7Z7QQU8_STASC</name>
<keyword evidence="1" id="KW-1133">Transmembrane helix</keyword>
<dbReference type="PANTHER" id="PTHR36435:SF1">
    <property type="entry name" value="CAAX AMINO TERMINAL PROTEASE FAMILY PROTEIN"/>
    <property type="match status" value="1"/>
</dbReference>
<dbReference type="EMBL" id="UHEF01000001">
    <property type="protein sequence ID" value="SUM89851.1"/>
    <property type="molecule type" value="Genomic_DNA"/>
</dbReference>
<evidence type="ECO:0000313" key="3">
    <source>
        <dbReference type="EMBL" id="CAD7360352.1"/>
    </source>
</evidence>
<feature type="transmembrane region" description="Helical" evidence="1">
    <location>
        <begin position="95"/>
        <end position="114"/>
    </location>
</feature>
<dbReference type="EMBL" id="POVK01000001">
    <property type="protein sequence ID" value="NHA33007.1"/>
    <property type="molecule type" value="Genomic_DNA"/>
</dbReference>
<keyword evidence="5" id="KW-0645">Protease</keyword>
<evidence type="ECO:0000313" key="7">
    <source>
        <dbReference type="Proteomes" id="UP000572988"/>
    </source>
</evidence>
<evidence type="ECO:0000313" key="5">
    <source>
        <dbReference type="EMBL" id="SUM89851.1"/>
    </source>
</evidence>
<feature type="transmembrane region" description="Helical" evidence="1">
    <location>
        <begin position="184"/>
        <end position="201"/>
    </location>
</feature>
<organism evidence="5">
    <name type="scientific">Staphylococcus schleiferi</name>
    <dbReference type="NCBI Taxonomy" id="1295"/>
    <lineage>
        <taxon>Bacteria</taxon>
        <taxon>Bacillati</taxon>
        <taxon>Bacillota</taxon>
        <taxon>Bacilli</taxon>
        <taxon>Bacillales</taxon>
        <taxon>Staphylococcaceae</taxon>
        <taxon>Staphylococcus</taxon>
    </lineage>
</organism>
<dbReference type="InterPro" id="IPR052710">
    <property type="entry name" value="CAAX_protease"/>
</dbReference>
<keyword evidence="1" id="KW-0472">Membrane</keyword>
<sequence>MSNLTIRRQKIRYQDFILFPLFLLLQFFSPLLAEQYLPNMLSTVMNYHLTPEMQALLFNIIMFTAQLIIILLFIFLKRDSIFKHFQHRWMELHFYIKKIIFVYIIWSAFILIYQKVAPLAILDTQNYIFILSLLTIGGLTPIVEEILFRHLLIGELGKKWGYLTMSCVSILLFGVSHFLHFQSIWTFLPFILGGITLTYVYLTSNRNLLAVIALHMLINTVSHILNSI</sequence>
<dbReference type="InterPro" id="IPR003675">
    <property type="entry name" value="Rce1/LyrA-like_dom"/>
</dbReference>
<protein>
    <submittedName>
        <fullName evidence="4">CPBP family intramembrane metalloprotease</fullName>
    </submittedName>
    <submittedName>
        <fullName evidence="5">Metal-dependent membrane protease</fullName>
    </submittedName>
</protein>
<dbReference type="RefSeq" id="WP_126496212.1">
    <property type="nucleotide sequence ID" value="NZ_CALYEJ010000001.1"/>
</dbReference>
<evidence type="ECO:0000313" key="6">
    <source>
        <dbReference type="Proteomes" id="UP000264146"/>
    </source>
</evidence>
<keyword evidence="4" id="KW-0378">Hydrolase</keyword>
<reference evidence="4 7" key="1">
    <citation type="submission" date="2018-01" db="EMBL/GenBank/DDBJ databases">
        <title>Complete genome sequence of Staphylococcus Scheliferi isolated from human.</title>
        <authorList>
            <person name="Abouelkhair M.A."/>
            <person name="Bemis D.A."/>
            <person name="Kania S.A."/>
        </authorList>
    </citation>
    <scope>NUCLEOTIDE SEQUENCE [LARGE SCALE GENOMIC DNA]</scope>
    <source>
        <strain evidence="4 7">ATCC 43808</strain>
    </source>
</reference>
<keyword evidence="7" id="KW-1185">Reference proteome</keyword>
<dbReference type="EMBL" id="LR962863">
    <property type="protein sequence ID" value="CAD7360352.1"/>
    <property type="molecule type" value="Genomic_DNA"/>
</dbReference>
<dbReference type="GO" id="GO:0004175">
    <property type="term" value="F:endopeptidase activity"/>
    <property type="evidence" value="ECO:0007669"/>
    <property type="project" value="UniProtKB-ARBA"/>
</dbReference>
<feature type="transmembrane region" description="Helical" evidence="1">
    <location>
        <begin position="208"/>
        <end position="225"/>
    </location>
</feature>